<dbReference type="AlphaFoldDB" id="A0A0J9RLB5"/>
<name>A0A0J9RLB5_DROSI</name>
<reference evidence="2" key="1">
    <citation type="journal article" date="2013" name="Genome Res.">
        <title>A second-generation assembly of the Drosophila simulans genome provides new insights into patterns of lineage-specific divergence.</title>
        <authorList>
            <person name="Hu T.T."/>
            <person name="Eisen M.B."/>
            <person name="Thornton K.R."/>
            <person name="Andolfatto P."/>
        </authorList>
    </citation>
    <scope>NUCLEOTIDE SEQUENCE [LARGE SCALE GENOMIC DNA]</scope>
    <source>
        <strain evidence="2">W501</strain>
    </source>
</reference>
<dbReference type="EMBL" id="CM002912">
    <property type="protein sequence ID" value="KMY96686.1"/>
    <property type="molecule type" value="Genomic_DNA"/>
</dbReference>
<reference evidence="2" key="2">
    <citation type="submission" date="2014-06" db="EMBL/GenBank/DDBJ databases">
        <authorList>
            <person name="Hu T."/>
            <person name="Eisen M.B."/>
            <person name="Thornton K.R."/>
            <person name="Andolfatto P."/>
        </authorList>
    </citation>
    <scope>NUCLEOTIDE SEQUENCE</scope>
    <source>
        <strain evidence="2">W501</strain>
    </source>
</reference>
<feature type="compositionally biased region" description="Basic residues" evidence="1">
    <location>
        <begin position="191"/>
        <end position="203"/>
    </location>
</feature>
<dbReference type="Proteomes" id="UP000035880">
    <property type="component" value="Chromosome 3L"/>
</dbReference>
<dbReference type="OrthoDB" id="7841325at2759"/>
<dbReference type="KEGG" id="dsi:Dsimw501_GD11018"/>
<accession>A0A0J9RLB5</accession>
<evidence type="ECO:0000256" key="1">
    <source>
        <dbReference type="SAM" id="MobiDB-lite"/>
    </source>
</evidence>
<sequence>MGGGQKLSRPCWCSHPTPELKMRNYWKNLWRVLDSLTDPPKRSEDKVFLSDYTSRLSLVTHLSLQSERRAPRFVIPSTRRHVTFSPSTLRHLEIRMAVQQAETSAFQNFVREMYDGYYQLLLSQERELTGSQPEQQPANRRLGLKDLGRLQKVASDLWNQMDRDRKQQYKDLAMMALHRRSLRLPPDPHRIPPHLKRSSKKVTKYKPTCLYP</sequence>
<feature type="region of interest" description="Disordered" evidence="1">
    <location>
        <begin position="183"/>
        <end position="203"/>
    </location>
</feature>
<protein>
    <submittedName>
        <fullName evidence="2">Uncharacterized protein</fullName>
    </submittedName>
</protein>
<evidence type="ECO:0000313" key="2">
    <source>
        <dbReference type="EMBL" id="KMY96686.1"/>
    </source>
</evidence>
<gene>
    <name evidence="2" type="primary">Dsim\GD11018</name>
    <name evidence="2" type="ORF">Dsimw501_GD11018</name>
</gene>
<dbReference type="Bgee" id="FBgn0182778">
    <property type="expression patterns" value="Expressed in male reproductive system and 2 other cell types or tissues"/>
</dbReference>
<proteinExistence type="predicted"/>
<organism evidence="2">
    <name type="scientific">Drosophila simulans</name>
    <name type="common">Fruit fly</name>
    <dbReference type="NCBI Taxonomy" id="7240"/>
    <lineage>
        <taxon>Eukaryota</taxon>
        <taxon>Metazoa</taxon>
        <taxon>Ecdysozoa</taxon>
        <taxon>Arthropoda</taxon>
        <taxon>Hexapoda</taxon>
        <taxon>Insecta</taxon>
        <taxon>Pterygota</taxon>
        <taxon>Neoptera</taxon>
        <taxon>Endopterygota</taxon>
        <taxon>Diptera</taxon>
        <taxon>Brachycera</taxon>
        <taxon>Muscomorpha</taxon>
        <taxon>Ephydroidea</taxon>
        <taxon>Drosophilidae</taxon>
        <taxon>Drosophila</taxon>
        <taxon>Sophophora</taxon>
    </lineage>
</organism>
<reference evidence="2" key="3">
    <citation type="submission" date="2015-04" db="EMBL/GenBank/DDBJ databases">
        <authorList>
            <consortium name="FlyBase"/>
        </authorList>
    </citation>
    <scope>NUCLEOTIDE SEQUENCE</scope>
    <source>
        <strain evidence="2">W501</strain>
    </source>
</reference>